<keyword evidence="7" id="KW-0998">Cell outer membrane</keyword>
<comment type="subcellular location">
    <subcellularLocation>
        <location evidence="1">Cell outer membrane</location>
        <topology evidence="1">Multi-pass membrane protein</topology>
    </subcellularLocation>
</comment>
<dbReference type="InterPro" id="IPR005017">
    <property type="entry name" value="OMPP1/FadL/TodX"/>
</dbReference>
<keyword evidence="10" id="KW-1185">Reference proteome</keyword>
<reference evidence="9 10" key="1">
    <citation type="submission" date="2021-12" db="EMBL/GenBank/DDBJ databases">
        <title>Discovery of the Pendulisporaceae a myxobacterial family with distinct sporulation behavior and unique specialized metabolism.</title>
        <authorList>
            <person name="Garcia R."/>
            <person name="Popoff A."/>
            <person name="Bader C.D."/>
            <person name="Loehr J."/>
            <person name="Walesch S."/>
            <person name="Walt C."/>
            <person name="Boldt J."/>
            <person name="Bunk B."/>
            <person name="Haeckl F.J.F.P.J."/>
            <person name="Gunesch A.P."/>
            <person name="Birkelbach J."/>
            <person name="Nuebel U."/>
            <person name="Pietschmann T."/>
            <person name="Bach T."/>
            <person name="Mueller R."/>
        </authorList>
    </citation>
    <scope>NUCLEOTIDE SEQUENCE [LARGE SCALE GENOMIC DNA]</scope>
    <source>
        <strain evidence="9 10">MSr11954</strain>
    </source>
</reference>
<dbReference type="Proteomes" id="UP001370348">
    <property type="component" value="Chromosome"/>
</dbReference>
<evidence type="ECO:0000256" key="1">
    <source>
        <dbReference type="ARBA" id="ARBA00004571"/>
    </source>
</evidence>
<evidence type="ECO:0000256" key="3">
    <source>
        <dbReference type="ARBA" id="ARBA00022452"/>
    </source>
</evidence>
<evidence type="ECO:0000313" key="9">
    <source>
        <dbReference type="EMBL" id="WXB13636.1"/>
    </source>
</evidence>
<evidence type="ECO:0000256" key="6">
    <source>
        <dbReference type="ARBA" id="ARBA00023136"/>
    </source>
</evidence>
<dbReference type="EMBL" id="CP089984">
    <property type="protein sequence ID" value="WXB13636.1"/>
    <property type="molecule type" value="Genomic_DNA"/>
</dbReference>
<evidence type="ECO:0000313" key="10">
    <source>
        <dbReference type="Proteomes" id="UP001370348"/>
    </source>
</evidence>
<evidence type="ECO:0000256" key="8">
    <source>
        <dbReference type="SAM" id="SignalP"/>
    </source>
</evidence>
<feature type="signal peptide" evidence="8">
    <location>
        <begin position="1"/>
        <end position="31"/>
    </location>
</feature>
<dbReference type="Pfam" id="PF03349">
    <property type="entry name" value="Toluene_X"/>
    <property type="match status" value="1"/>
</dbReference>
<organism evidence="9 10">
    <name type="scientific">Pendulispora albinea</name>
    <dbReference type="NCBI Taxonomy" id="2741071"/>
    <lineage>
        <taxon>Bacteria</taxon>
        <taxon>Pseudomonadati</taxon>
        <taxon>Myxococcota</taxon>
        <taxon>Myxococcia</taxon>
        <taxon>Myxococcales</taxon>
        <taxon>Sorangiineae</taxon>
        <taxon>Pendulisporaceae</taxon>
        <taxon>Pendulispora</taxon>
    </lineage>
</organism>
<gene>
    <name evidence="9" type="ORF">LZC94_38100</name>
</gene>
<keyword evidence="6" id="KW-0472">Membrane</keyword>
<accession>A0ABZ2LV25</accession>
<keyword evidence="5 8" id="KW-0732">Signal</keyword>
<sequence>MNRCRRAAKALALAVGFIVIDAALDSSVAQAGGLYFSDRGVKPLSRGGAWIAGADDIGAIWYNPAGLADAGTSLMVDFAWLNHRSEFTRKTQVVDAAGTVRVYEFPTVEGKSPILPIPTIGGSYNFGQRKEFTLAGAVYAPYTALSSFPTVVDGQPAPQRYSLISLDGSALVGIGAWFAYKPIEQIRLGIGVGALVGAFTSTIFFNANPADRLIGAPEDPNYDAQGQLKANIISPTANVGATFVPDKHVRIGVSYNLPIWVNAPGSLKVRLPSAVLFDKASVSGDDVKVKFKLPGIFRVGVEVRPIEALRAEVAYVREFWGIHDRIDVYPENVALNNVTGFPSPYNVPSITLPRGFQDSNSFRVGAQYTVQIKEKYKIDFRAGFNYDQSAVPAPYLSALTIDLDKYTASLGGSLHVGNHWRLDAVYARIFAKDQEVSPAEAAVPRVNPVRGNPTATESINGGTYSASANVFGVGVNYKF</sequence>
<keyword evidence="3" id="KW-1134">Transmembrane beta strand</keyword>
<name>A0ABZ2LV25_9BACT</name>
<feature type="chain" id="PRO_5045073793" evidence="8">
    <location>
        <begin position="32"/>
        <end position="479"/>
    </location>
</feature>
<keyword evidence="4" id="KW-0812">Transmembrane</keyword>
<evidence type="ECO:0000256" key="5">
    <source>
        <dbReference type="ARBA" id="ARBA00022729"/>
    </source>
</evidence>
<proteinExistence type="inferred from homology"/>
<dbReference type="SUPFAM" id="SSF56935">
    <property type="entry name" value="Porins"/>
    <property type="match status" value="1"/>
</dbReference>
<comment type="similarity">
    <text evidence="2">Belongs to the OmpP1/FadL family.</text>
</comment>
<protein>
    <submittedName>
        <fullName evidence="9">Outer membrane protein transport protein</fullName>
    </submittedName>
</protein>
<dbReference type="Gene3D" id="2.40.160.60">
    <property type="entry name" value="Outer membrane protein transport protein (OMPP1/FadL/TodX)"/>
    <property type="match status" value="1"/>
</dbReference>
<dbReference type="RefSeq" id="WP_394823249.1">
    <property type="nucleotide sequence ID" value="NZ_CP089984.1"/>
</dbReference>
<evidence type="ECO:0000256" key="4">
    <source>
        <dbReference type="ARBA" id="ARBA00022692"/>
    </source>
</evidence>
<dbReference type="PANTHER" id="PTHR35093">
    <property type="entry name" value="OUTER MEMBRANE PROTEIN NMB0088-RELATED"/>
    <property type="match status" value="1"/>
</dbReference>
<evidence type="ECO:0000256" key="7">
    <source>
        <dbReference type="ARBA" id="ARBA00023237"/>
    </source>
</evidence>
<evidence type="ECO:0000256" key="2">
    <source>
        <dbReference type="ARBA" id="ARBA00008163"/>
    </source>
</evidence>
<dbReference type="PANTHER" id="PTHR35093:SF8">
    <property type="entry name" value="OUTER MEMBRANE PROTEIN NMB0088-RELATED"/>
    <property type="match status" value="1"/>
</dbReference>